<proteinExistence type="predicted"/>
<dbReference type="KEGG" id="dpl:KGM_205445B"/>
<keyword evidence="2" id="KW-1185">Reference proteome</keyword>
<dbReference type="InParanoid" id="A0A212F084"/>
<protein>
    <submittedName>
        <fullName evidence="1">Uncharacterized protein</fullName>
    </submittedName>
</protein>
<dbReference type="EMBL" id="AGBW02011169">
    <property type="protein sequence ID" value="OWR47111.1"/>
    <property type="molecule type" value="Genomic_DNA"/>
</dbReference>
<name>A0A212F084_DANPL</name>
<feature type="non-terminal residue" evidence="1">
    <location>
        <position position="1"/>
    </location>
</feature>
<comment type="caution">
    <text evidence="1">The sequence shown here is derived from an EMBL/GenBank/DDBJ whole genome shotgun (WGS) entry which is preliminary data.</text>
</comment>
<evidence type="ECO:0000313" key="2">
    <source>
        <dbReference type="Proteomes" id="UP000007151"/>
    </source>
</evidence>
<gene>
    <name evidence="1" type="ORF">KGM_205445B</name>
</gene>
<evidence type="ECO:0000313" key="1">
    <source>
        <dbReference type="EMBL" id="OWR47111.1"/>
    </source>
</evidence>
<accession>A0A212F084</accession>
<sequence>TNDHKGSQ</sequence>
<dbReference type="Proteomes" id="UP000007151">
    <property type="component" value="Unassembled WGS sequence"/>
</dbReference>
<organism evidence="1 2">
    <name type="scientific">Danaus plexippus plexippus</name>
    <dbReference type="NCBI Taxonomy" id="278856"/>
    <lineage>
        <taxon>Eukaryota</taxon>
        <taxon>Metazoa</taxon>
        <taxon>Ecdysozoa</taxon>
        <taxon>Arthropoda</taxon>
        <taxon>Hexapoda</taxon>
        <taxon>Insecta</taxon>
        <taxon>Pterygota</taxon>
        <taxon>Neoptera</taxon>
        <taxon>Endopterygota</taxon>
        <taxon>Lepidoptera</taxon>
        <taxon>Glossata</taxon>
        <taxon>Ditrysia</taxon>
        <taxon>Papilionoidea</taxon>
        <taxon>Nymphalidae</taxon>
        <taxon>Danainae</taxon>
        <taxon>Danaini</taxon>
        <taxon>Danaina</taxon>
        <taxon>Danaus</taxon>
        <taxon>Danaus</taxon>
    </lineage>
</organism>
<reference evidence="1 2" key="1">
    <citation type="journal article" date="2011" name="Cell">
        <title>The monarch butterfly genome yields insights into long-distance migration.</title>
        <authorList>
            <person name="Zhan S."/>
            <person name="Merlin C."/>
            <person name="Boore J.L."/>
            <person name="Reppert S.M."/>
        </authorList>
    </citation>
    <scope>NUCLEOTIDE SEQUENCE [LARGE SCALE GENOMIC DNA]</scope>
    <source>
        <strain evidence="1">F-2</strain>
    </source>
</reference>